<name>A0AAE9FMN0_CAEBR</name>
<dbReference type="Proteomes" id="UP000827892">
    <property type="component" value="Chromosome X"/>
</dbReference>
<evidence type="ECO:0000313" key="4">
    <source>
        <dbReference type="Proteomes" id="UP000829354"/>
    </source>
</evidence>
<sequence length="215" mass="24845">MSDSVSLELEQFSLDQTRVCDCAEIFRQPVNNRYDKSFDVYLGGEPEPGTLGLMLYHNQRFHGTPLTEQISQLVQYFDFWKEMGRNCDISRAITDVMSNVKLLENDKDNKLFPPCQRRVCSDPEMMGELNHLMVMETFLTPFGVTKIVSPDRPGFRPYKWNEDTDAGIVSIYDQSSSANREAERNPRKRCNESAQLMRKFHGNEEGEVNDAERNI</sequence>
<dbReference type="AlphaFoldDB" id="A0AAE9FMN0"/>
<reference evidence="1 3" key="2">
    <citation type="submission" date="2022-05" db="EMBL/GenBank/DDBJ databases">
        <title>Chromosome-level reference genomes for two strains of Caenorhabditis briggsae: an improved platform for comparative genomics.</title>
        <authorList>
            <person name="Stevens L."/>
            <person name="Andersen E.C."/>
        </authorList>
    </citation>
    <scope>NUCLEOTIDE SEQUENCE [LARGE SCALE GENOMIC DNA]</scope>
    <source>
        <strain evidence="1">QX1410_ONT</strain>
        <tissue evidence="1">Whole-organism</tissue>
    </source>
</reference>
<protein>
    <submittedName>
        <fullName evidence="2">Uncharacterized protein</fullName>
    </submittedName>
</protein>
<keyword evidence="4" id="KW-1185">Reference proteome</keyword>
<organism evidence="2 4">
    <name type="scientific">Caenorhabditis briggsae</name>
    <dbReference type="NCBI Taxonomy" id="6238"/>
    <lineage>
        <taxon>Eukaryota</taxon>
        <taxon>Metazoa</taxon>
        <taxon>Ecdysozoa</taxon>
        <taxon>Nematoda</taxon>
        <taxon>Chromadorea</taxon>
        <taxon>Rhabditida</taxon>
        <taxon>Rhabditina</taxon>
        <taxon>Rhabditomorpha</taxon>
        <taxon>Rhabditoidea</taxon>
        <taxon>Rhabditidae</taxon>
        <taxon>Peloderinae</taxon>
        <taxon>Caenorhabditis</taxon>
    </lineage>
</organism>
<proteinExistence type="predicted"/>
<evidence type="ECO:0000313" key="1">
    <source>
        <dbReference type="EMBL" id="ULT83755.1"/>
    </source>
</evidence>
<dbReference type="EMBL" id="CP090896">
    <property type="protein sequence ID" value="ULT83755.1"/>
    <property type="molecule type" value="Genomic_DNA"/>
</dbReference>
<accession>A0AAE9FMN0</accession>
<evidence type="ECO:0000313" key="3">
    <source>
        <dbReference type="Proteomes" id="UP000827892"/>
    </source>
</evidence>
<reference evidence="2 4" key="1">
    <citation type="submission" date="2022-04" db="EMBL/GenBank/DDBJ databases">
        <title>Chromosome-level reference genomes for two strains of Caenorhabditis briggsae: an improved platform for comparative genomics.</title>
        <authorList>
            <person name="Stevens L."/>
            <person name="Andersen E."/>
        </authorList>
    </citation>
    <scope>NUCLEOTIDE SEQUENCE [LARGE SCALE GENOMIC DNA]</scope>
    <source>
        <strain evidence="2">VX34</strain>
        <tissue evidence="2">Whole-organism</tissue>
    </source>
</reference>
<dbReference type="Proteomes" id="UP000829354">
    <property type="component" value="Chromosome X"/>
</dbReference>
<gene>
    <name evidence="1" type="ORF">L3Y34_012782</name>
    <name evidence="2" type="ORF">L5515_018632</name>
</gene>
<evidence type="ECO:0000313" key="2">
    <source>
        <dbReference type="EMBL" id="UMM43012.1"/>
    </source>
</evidence>
<dbReference type="EMBL" id="CP092625">
    <property type="protein sequence ID" value="UMM43012.1"/>
    <property type="molecule type" value="Genomic_DNA"/>
</dbReference>